<evidence type="ECO:0000313" key="3">
    <source>
        <dbReference type="Proteomes" id="UP000187429"/>
    </source>
</evidence>
<dbReference type="EMBL" id="LSSM01000355">
    <property type="protein sequence ID" value="OMJ29191.1"/>
    <property type="molecule type" value="Genomic_DNA"/>
</dbReference>
<organism evidence="2 3">
    <name type="scientific">Smittium culicis</name>
    <dbReference type="NCBI Taxonomy" id="133412"/>
    <lineage>
        <taxon>Eukaryota</taxon>
        <taxon>Fungi</taxon>
        <taxon>Fungi incertae sedis</taxon>
        <taxon>Zoopagomycota</taxon>
        <taxon>Kickxellomycotina</taxon>
        <taxon>Harpellomycetes</taxon>
        <taxon>Harpellales</taxon>
        <taxon>Legeriomycetaceae</taxon>
        <taxon>Smittium</taxon>
    </lineage>
</organism>
<protein>
    <recommendedName>
        <fullName evidence="1">A to I editase domain-containing protein</fullName>
    </recommendedName>
</protein>
<dbReference type="InterPro" id="IPR002466">
    <property type="entry name" value="A_deamin"/>
</dbReference>
<reference evidence="3" key="1">
    <citation type="submission" date="2017-01" db="EMBL/GenBank/DDBJ databases">
        <authorList>
            <person name="Wang Y."/>
            <person name="White M."/>
            <person name="Kvist S."/>
            <person name="Moncalvo J.-M."/>
        </authorList>
    </citation>
    <scope>NUCLEOTIDE SEQUENCE [LARGE SCALE GENOMIC DNA]</scope>
    <source>
        <strain evidence="3">ID-206-W2</strain>
    </source>
</reference>
<dbReference type="Proteomes" id="UP000187429">
    <property type="component" value="Unassembled WGS sequence"/>
</dbReference>
<dbReference type="GO" id="GO:0003723">
    <property type="term" value="F:RNA binding"/>
    <property type="evidence" value="ECO:0007669"/>
    <property type="project" value="InterPro"/>
</dbReference>
<dbReference type="GO" id="GO:0004000">
    <property type="term" value="F:adenosine deaminase activity"/>
    <property type="evidence" value="ECO:0007669"/>
    <property type="project" value="InterPro"/>
</dbReference>
<evidence type="ECO:0000259" key="1">
    <source>
        <dbReference type="Pfam" id="PF02137"/>
    </source>
</evidence>
<dbReference type="AlphaFoldDB" id="A0A1R1YQM2"/>
<sequence length="143" mass="16396">MKISSSSAQFQGGIEYLAENHPGLSQVPCEASINYFLSSDSKILAQSGKFNVEIIVKGKKQGSRLCKLETYRSFRNLYLKLIPTLSAMNEENEHQKILDLFSKSSYKEIKRKSYKYFSSKKSLKDQKFSAWVNKPEFVDSFTL</sequence>
<gene>
    <name evidence="2" type="ORF">AYI69_g1314</name>
</gene>
<accession>A0A1R1YQM2</accession>
<feature type="domain" description="A to I editase" evidence="1">
    <location>
        <begin position="25"/>
        <end position="135"/>
    </location>
</feature>
<keyword evidence="3" id="KW-1185">Reference proteome</keyword>
<proteinExistence type="predicted"/>
<dbReference type="Pfam" id="PF02137">
    <property type="entry name" value="A_deamin"/>
    <property type="match status" value="1"/>
</dbReference>
<evidence type="ECO:0000313" key="2">
    <source>
        <dbReference type="EMBL" id="OMJ29191.1"/>
    </source>
</evidence>
<dbReference type="GO" id="GO:0006396">
    <property type="term" value="P:RNA processing"/>
    <property type="evidence" value="ECO:0007669"/>
    <property type="project" value="InterPro"/>
</dbReference>
<comment type="caution">
    <text evidence="2">The sequence shown here is derived from an EMBL/GenBank/DDBJ whole genome shotgun (WGS) entry which is preliminary data.</text>
</comment>
<name>A0A1R1YQM2_9FUNG</name>